<dbReference type="AlphaFoldDB" id="A0A3E2DPT5"/>
<comment type="caution">
    <text evidence="5">The sequence shown here is derived from an EMBL/GenBank/DDBJ whole genome shotgun (WGS) entry which is preliminary data.</text>
</comment>
<accession>A0A3E2DPT5</accession>
<name>A0A3E2DPT5_9ACTN</name>
<evidence type="ECO:0000313" key="6">
    <source>
        <dbReference type="Proteomes" id="UP000259211"/>
    </source>
</evidence>
<dbReference type="PANTHER" id="PTHR13696">
    <property type="entry name" value="P-LOOP CONTAINING NUCLEOSIDE TRIPHOSPHATE HYDROLASE"/>
    <property type="match status" value="1"/>
</dbReference>
<protein>
    <submittedName>
        <fullName evidence="5">ParA family protein</fullName>
    </submittedName>
</protein>
<feature type="domain" description="AAA" evidence="4">
    <location>
        <begin position="55"/>
        <end position="231"/>
    </location>
</feature>
<evidence type="ECO:0000256" key="1">
    <source>
        <dbReference type="ARBA" id="ARBA00006976"/>
    </source>
</evidence>
<evidence type="ECO:0000259" key="4">
    <source>
        <dbReference type="Pfam" id="PF13614"/>
    </source>
</evidence>
<sequence length="330" mass="35440">MRMTDEVPIYDGAPKRAAFDGPEVPDAKDTAADRADGSTASAVPLTLPRPTGPATIVVANQKGGVGKTTTAINFAVALAMSGLKVLVIDTDPQGNASTALGIDHEAGTPGTYEVLIDEEDIALVAKESPEAPGLEVVPATIDLSGAELQLVDVKGRERRLRKALRKYLKTHEVDYVILDCPPSLGLLTLNALVAADEVLLPIQCEYYALEGVTQLMRTIDAVRRAMNKDLRLGSILMTMFDGRTRLSTQVDEEVRTHFARETMKARIPRSVRVSEAPSYSRSVLTYEPKSAGAVAYREAAAEFAKRHAPVSDSSKHGGDSPVDTSETKEL</sequence>
<gene>
    <name evidence="5" type="ORF">CHT91_01175</name>
</gene>
<reference evidence="5 6" key="1">
    <citation type="submission" date="2017-07" db="EMBL/GenBank/DDBJ databases">
        <authorList>
            <person name="Sun Z.S."/>
            <person name="Albrecht U."/>
            <person name="Echele G."/>
            <person name="Lee C.C."/>
        </authorList>
    </citation>
    <scope>NUCLEOTIDE SEQUENCE [LARGE SCALE GENOMIC DNA]</scope>
    <source>
        <strain evidence="5 6">P16-029</strain>
    </source>
</reference>
<dbReference type="EMBL" id="NOWI01000001">
    <property type="protein sequence ID" value="RFT46953.1"/>
    <property type="molecule type" value="Genomic_DNA"/>
</dbReference>
<dbReference type="FunFam" id="3.40.50.300:FF:000285">
    <property type="entry name" value="Sporulation initiation inhibitor Soj"/>
    <property type="match status" value="1"/>
</dbReference>
<dbReference type="Proteomes" id="UP000259211">
    <property type="component" value="Unassembled WGS sequence"/>
</dbReference>
<evidence type="ECO:0000256" key="3">
    <source>
        <dbReference type="SAM" id="MobiDB-lite"/>
    </source>
</evidence>
<feature type="region of interest" description="Disordered" evidence="3">
    <location>
        <begin position="12"/>
        <end position="47"/>
    </location>
</feature>
<evidence type="ECO:0000313" key="5">
    <source>
        <dbReference type="EMBL" id="RFT46953.1"/>
    </source>
</evidence>
<evidence type="ECO:0000256" key="2">
    <source>
        <dbReference type="ARBA" id="ARBA00059092"/>
    </source>
</evidence>
<dbReference type="Gene3D" id="3.40.50.300">
    <property type="entry name" value="P-loop containing nucleotide triphosphate hydrolases"/>
    <property type="match status" value="1"/>
</dbReference>
<dbReference type="SUPFAM" id="SSF52540">
    <property type="entry name" value="P-loop containing nucleoside triphosphate hydrolases"/>
    <property type="match status" value="1"/>
</dbReference>
<dbReference type="Pfam" id="PF13614">
    <property type="entry name" value="AAA_31"/>
    <property type="match status" value="1"/>
</dbReference>
<feature type="compositionally biased region" description="Basic and acidic residues" evidence="3">
    <location>
        <begin position="25"/>
        <end position="36"/>
    </location>
</feature>
<comment type="function">
    <text evidence="2">May play a role in septum formation.</text>
</comment>
<dbReference type="InterPro" id="IPR025669">
    <property type="entry name" value="AAA_dom"/>
</dbReference>
<organism evidence="5 6">
    <name type="scientific">Cutibacterium avidum</name>
    <dbReference type="NCBI Taxonomy" id="33010"/>
    <lineage>
        <taxon>Bacteria</taxon>
        <taxon>Bacillati</taxon>
        <taxon>Actinomycetota</taxon>
        <taxon>Actinomycetes</taxon>
        <taxon>Propionibacteriales</taxon>
        <taxon>Propionibacteriaceae</taxon>
        <taxon>Cutibacterium</taxon>
    </lineage>
</organism>
<dbReference type="CDD" id="cd02042">
    <property type="entry name" value="ParAB_family"/>
    <property type="match status" value="1"/>
</dbReference>
<dbReference type="PANTHER" id="PTHR13696:SF52">
    <property type="entry name" value="PARA FAMILY PROTEIN CT_582"/>
    <property type="match status" value="1"/>
</dbReference>
<feature type="region of interest" description="Disordered" evidence="3">
    <location>
        <begin position="305"/>
        <end position="330"/>
    </location>
</feature>
<dbReference type="RefSeq" id="WP_065672911.1">
    <property type="nucleotide sequence ID" value="NZ_LYSN01000002.1"/>
</dbReference>
<comment type="similarity">
    <text evidence="1">Belongs to the ParA family.</text>
</comment>
<dbReference type="InterPro" id="IPR050678">
    <property type="entry name" value="DNA_Partitioning_ATPase"/>
</dbReference>
<proteinExistence type="inferred from homology"/>
<dbReference type="InterPro" id="IPR027417">
    <property type="entry name" value="P-loop_NTPase"/>
</dbReference>